<dbReference type="Proteomes" id="UP001501084">
    <property type="component" value="Unassembled WGS sequence"/>
</dbReference>
<keyword evidence="3" id="KW-0133">Cell shape</keyword>
<protein>
    <submittedName>
        <fullName evidence="7">Peptidoglycan bridge formation glycyltransferase FemA/FemB family protein</fullName>
    </submittedName>
</protein>
<keyword evidence="2" id="KW-0808">Transferase</keyword>
<dbReference type="InterPro" id="IPR050644">
    <property type="entry name" value="PG_Glycine_Bridge_Synth"/>
</dbReference>
<keyword evidence="6" id="KW-0961">Cell wall biogenesis/degradation</keyword>
<evidence type="ECO:0000256" key="6">
    <source>
        <dbReference type="ARBA" id="ARBA00023316"/>
    </source>
</evidence>
<evidence type="ECO:0000313" key="7">
    <source>
        <dbReference type="EMBL" id="GAA2186983.1"/>
    </source>
</evidence>
<sequence>MATASASAVARFATDAERSEWDARIAANPGGGEVWAGEEYLQVKRTQNGYRDLRVIVERAGRATIAVGVLAKRVPLLGSWWHLPAGPAGESAADVLEVAAAVSRLARSSGAFLLKIEPRLGRDAIPEIRAAGYRDAVRIIPNPSTILVDVSGTEEEVFARLGKKARNAVNRAGRDGIVVTRVDPTAEHSAALYRLLQETAEGRFVLRSEQYYREFWQSFARAGAGQMFLAHRDGALVAGAYAMALGEKTTYKDGASVRAKTAYGASHALQWEVIRWANERGATVHDLCGAPPSDRVDDREHPLFGVGQFKRSFSPQIIDYAGAFDLPLRPLAYRVWGVLGDRLARRASLAIRKDPYY</sequence>
<reference evidence="8" key="1">
    <citation type="journal article" date="2019" name="Int. J. Syst. Evol. Microbiol.">
        <title>The Global Catalogue of Microorganisms (GCM) 10K type strain sequencing project: providing services to taxonomists for standard genome sequencing and annotation.</title>
        <authorList>
            <consortium name="The Broad Institute Genomics Platform"/>
            <consortium name="The Broad Institute Genome Sequencing Center for Infectious Disease"/>
            <person name="Wu L."/>
            <person name="Ma J."/>
        </authorList>
    </citation>
    <scope>NUCLEOTIDE SEQUENCE [LARGE SCALE GENOMIC DNA]</scope>
    <source>
        <strain evidence="8">JCM 14919</strain>
    </source>
</reference>
<dbReference type="PANTHER" id="PTHR36174:SF1">
    <property type="entry name" value="LIPID II:GLYCINE GLYCYLTRANSFERASE"/>
    <property type="match status" value="1"/>
</dbReference>
<organism evidence="7 8">
    <name type="scientific">Leucobacter alluvii</name>
    <dbReference type="NCBI Taxonomy" id="340321"/>
    <lineage>
        <taxon>Bacteria</taxon>
        <taxon>Bacillati</taxon>
        <taxon>Actinomycetota</taxon>
        <taxon>Actinomycetes</taxon>
        <taxon>Micrococcales</taxon>
        <taxon>Microbacteriaceae</taxon>
        <taxon>Leucobacter</taxon>
    </lineage>
</organism>
<evidence type="ECO:0000313" key="8">
    <source>
        <dbReference type="Proteomes" id="UP001501084"/>
    </source>
</evidence>
<evidence type="ECO:0000256" key="2">
    <source>
        <dbReference type="ARBA" id="ARBA00022679"/>
    </source>
</evidence>
<dbReference type="PANTHER" id="PTHR36174">
    <property type="entry name" value="LIPID II:GLYCINE GLYCYLTRANSFERASE"/>
    <property type="match status" value="1"/>
</dbReference>
<accession>A0ABP5MV55</accession>
<dbReference type="InterPro" id="IPR003447">
    <property type="entry name" value="FEMABX"/>
</dbReference>
<dbReference type="InterPro" id="IPR016181">
    <property type="entry name" value="Acyl_CoA_acyltransferase"/>
</dbReference>
<evidence type="ECO:0000256" key="1">
    <source>
        <dbReference type="ARBA" id="ARBA00009943"/>
    </source>
</evidence>
<proteinExistence type="inferred from homology"/>
<keyword evidence="4" id="KW-0573">Peptidoglycan synthesis</keyword>
<dbReference type="SUPFAM" id="SSF55729">
    <property type="entry name" value="Acyl-CoA N-acyltransferases (Nat)"/>
    <property type="match status" value="2"/>
</dbReference>
<evidence type="ECO:0000256" key="3">
    <source>
        <dbReference type="ARBA" id="ARBA00022960"/>
    </source>
</evidence>
<evidence type="ECO:0000256" key="4">
    <source>
        <dbReference type="ARBA" id="ARBA00022984"/>
    </source>
</evidence>
<dbReference type="RefSeq" id="WP_346057603.1">
    <property type="nucleotide sequence ID" value="NZ_BAAAOP010000005.1"/>
</dbReference>
<keyword evidence="8" id="KW-1185">Reference proteome</keyword>
<comment type="similarity">
    <text evidence="1">Belongs to the FemABX family.</text>
</comment>
<name>A0ABP5MV55_9MICO</name>
<evidence type="ECO:0000256" key="5">
    <source>
        <dbReference type="ARBA" id="ARBA00023315"/>
    </source>
</evidence>
<dbReference type="Gene3D" id="3.40.630.30">
    <property type="match status" value="2"/>
</dbReference>
<gene>
    <name evidence="7" type="ORF">GCM10009786_09950</name>
</gene>
<dbReference type="PROSITE" id="PS51191">
    <property type="entry name" value="FEMABX"/>
    <property type="match status" value="1"/>
</dbReference>
<dbReference type="Pfam" id="PF02388">
    <property type="entry name" value="FemAB"/>
    <property type="match status" value="2"/>
</dbReference>
<dbReference type="EMBL" id="BAAAOP010000005">
    <property type="protein sequence ID" value="GAA2186983.1"/>
    <property type="molecule type" value="Genomic_DNA"/>
</dbReference>
<keyword evidence="5" id="KW-0012">Acyltransferase</keyword>
<comment type="caution">
    <text evidence="7">The sequence shown here is derived from an EMBL/GenBank/DDBJ whole genome shotgun (WGS) entry which is preliminary data.</text>
</comment>